<evidence type="ECO:0000256" key="1">
    <source>
        <dbReference type="SAM" id="MobiDB-lite"/>
    </source>
</evidence>
<evidence type="ECO:0000313" key="4">
    <source>
        <dbReference type="Proteomes" id="UP000799291"/>
    </source>
</evidence>
<sequence length="735" mass="82175">MREDVWRPGAGGVMLFQPSMVDLRGVREAFSRLSVDVEAESFTEVRSRDEEDLRGPSSEQRHGPEAGIYANAENEDTRCGSRDTSPSTLSASSEPIVFTPTDSDSERSPTMPSWEEIFEEQLKTYAADALSSAHTTPVSSPNPSISSVYESDRTDFLRHSETLCPRRAQTFSTRATLSHYWANNTYIAQTNTSVRRRLWGPATTRKRVKTRALKRKTENDKLRDIERNPPRSWSFADRELLCVIYRWFKPATATAIPAVFRALTGSQSSDAAIRTQWDGHCLTYGPKAIPEYAKVFNCSFSDPGDYYRHLVRIIEHQAQQLGVALTRRESEPTFDAGRAVRSKSGSVRRTYKALCRRASQNPAGDVGWLTRRAIPVLNPLGSTTLATAEQYDEFEDYVDVEESPASTQDSVSPSSQPASDRALGFRVFDQNSGTVFKDGAFAASFFADRRNGVTRPLPRNDEYSIFDVIAQAHLSFENRHGSFLVSVSTSLLDVMRKSTSKDRPMLALIDLKTLSQEPNKVHLSGPIIRHLKYDLGELEWTKYRGTCERLVWGDVPASSILKVFPLSDLEHVCASIPTVSKLMRLEQLSQGSSTPEVSQCMEADNLLLNRETVNAMAEIARVFGLNGERVGSAHIADFVTVTCLLSNPPPGNMLRKNRTNSLQCLIDGWHIKATATNPHIMSHLGTQFTMSLRSRNRSLHLQDGIAAFLDGCQRGFENIERFARRRTGTGRKRTA</sequence>
<gene>
    <name evidence="3" type="ORF">K458DRAFT_3619</name>
</gene>
<feature type="compositionally biased region" description="Basic and acidic residues" evidence="1">
    <location>
        <begin position="43"/>
        <end position="64"/>
    </location>
</feature>
<dbReference type="AlphaFoldDB" id="A0A6G1JNB0"/>
<name>A0A6G1JNB0_9PLEO</name>
<feature type="region of interest" description="Disordered" evidence="1">
    <location>
        <begin position="41"/>
        <end position="110"/>
    </location>
</feature>
<accession>A0A6G1JNB0</accession>
<dbReference type="Pfam" id="PF24494">
    <property type="entry name" value="DUF7587"/>
    <property type="match status" value="1"/>
</dbReference>
<feature type="domain" description="DUF7587" evidence="2">
    <location>
        <begin position="423"/>
        <end position="569"/>
    </location>
</feature>
<organism evidence="3 4">
    <name type="scientific">Lentithecium fluviatile CBS 122367</name>
    <dbReference type="NCBI Taxonomy" id="1168545"/>
    <lineage>
        <taxon>Eukaryota</taxon>
        <taxon>Fungi</taxon>
        <taxon>Dikarya</taxon>
        <taxon>Ascomycota</taxon>
        <taxon>Pezizomycotina</taxon>
        <taxon>Dothideomycetes</taxon>
        <taxon>Pleosporomycetidae</taxon>
        <taxon>Pleosporales</taxon>
        <taxon>Massarineae</taxon>
        <taxon>Lentitheciaceae</taxon>
        <taxon>Lentithecium</taxon>
    </lineage>
</organism>
<reference evidence="3" key="1">
    <citation type="journal article" date="2020" name="Stud. Mycol.">
        <title>101 Dothideomycetes genomes: a test case for predicting lifestyles and emergence of pathogens.</title>
        <authorList>
            <person name="Haridas S."/>
            <person name="Albert R."/>
            <person name="Binder M."/>
            <person name="Bloem J."/>
            <person name="Labutti K."/>
            <person name="Salamov A."/>
            <person name="Andreopoulos B."/>
            <person name="Baker S."/>
            <person name="Barry K."/>
            <person name="Bills G."/>
            <person name="Bluhm B."/>
            <person name="Cannon C."/>
            <person name="Castanera R."/>
            <person name="Culley D."/>
            <person name="Daum C."/>
            <person name="Ezra D."/>
            <person name="Gonzalez J."/>
            <person name="Henrissat B."/>
            <person name="Kuo A."/>
            <person name="Liang C."/>
            <person name="Lipzen A."/>
            <person name="Lutzoni F."/>
            <person name="Magnuson J."/>
            <person name="Mondo S."/>
            <person name="Nolan M."/>
            <person name="Ohm R."/>
            <person name="Pangilinan J."/>
            <person name="Park H.-J."/>
            <person name="Ramirez L."/>
            <person name="Alfaro M."/>
            <person name="Sun H."/>
            <person name="Tritt A."/>
            <person name="Yoshinaga Y."/>
            <person name="Zwiers L.-H."/>
            <person name="Turgeon B."/>
            <person name="Goodwin S."/>
            <person name="Spatafora J."/>
            <person name="Crous P."/>
            <person name="Grigoriev I."/>
        </authorList>
    </citation>
    <scope>NUCLEOTIDE SEQUENCE</scope>
    <source>
        <strain evidence="3">CBS 122367</strain>
    </source>
</reference>
<proteinExistence type="predicted"/>
<dbReference type="EMBL" id="MU005569">
    <property type="protein sequence ID" value="KAF2691639.1"/>
    <property type="molecule type" value="Genomic_DNA"/>
</dbReference>
<dbReference type="OrthoDB" id="5397734at2759"/>
<dbReference type="Proteomes" id="UP000799291">
    <property type="component" value="Unassembled WGS sequence"/>
</dbReference>
<evidence type="ECO:0000259" key="2">
    <source>
        <dbReference type="Pfam" id="PF24494"/>
    </source>
</evidence>
<keyword evidence="4" id="KW-1185">Reference proteome</keyword>
<dbReference type="InterPro" id="IPR056009">
    <property type="entry name" value="DUF7587"/>
</dbReference>
<feature type="compositionally biased region" description="Polar residues" evidence="1">
    <location>
        <begin position="82"/>
        <end position="93"/>
    </location>
</feature>
<protein>
    <recommendedName>
        <fullName evidence="2">DUF7587 domain-containing protein</fullName>
    </recommendedName>
</protein>
<evidence type="ECO:0000313" key="3">
    <source>
        <dbReference type="EMBL" id="KAF2691639.1"/>
    </source>
</evidence>